<protein>
    <recommendedName>
        <fullName evidence="3">Conserved oligomeric Golgi complex subunit 4</fullName>
    </recommendedName>
    <alternativeName>
        <fullName evidence="8">Component of oligomeric Golgi complex 4</fullName>
    </alternativeName>
</protein>
<dbReference type="EMBL" id="LKCW01000010">
    <property type="protein sequence ID" value="KPM45213.1"/>
    <property type="molecule type" value="Genomic_DNA"/>
</dbReference>
<gene>
    <name evidence="11" type="ORF">AK830_g1355</name>
</gene>
<feature type="coiled-coil region" evidence="9">
    <location>
        <begin position="66"/>
        <end position="100"/>
    </location>
</feature>
<dbReference type="InterPro" id="IPR048684">
    <property type="entry name" value="COG4_C"/>
</dbReference>
<dbReference type="InterPro" id="IPR048682">
    <property type="entry name" value="COG4"/>
</dbReference>
<dbReference type="PANTHER" id="PTHR24016:SF0">
    <property type="entry name" value="CONSERVED OLIGOMERIC GOLGI COMPLEX SUBUNIT 4"/>
    <property type="match status" value="1"/>
</dbReference>
<comment type="similarity">
    <text evidence="2">Belongs to the COG4 family.</text>
</comment>
<evidence type="ECO:0000313" key="11">
    <source>
        <dbReference type="EMBL" id="KPM45213.1"/>
    </source>
</evidence>
<dbReference type="GO" id="GO:0015031">
    <property type="term" value="P:protein transport"/>
    <property type="evidence" value="ECO:0007669"/>
    <property type="project" value="UniProtKB-KW"/>
</dbReference>
<dbReference type="Gene3D" id="1.20.58.1970">
    <property type="match status" value="1"/>
</dbReference>
<evidence type="ECO:0000256" key="1">
    <source>
        <dbReference type="ARBA" id="ARBA00004395"/>
    </source>
</evidence>
<dbReference type="PANTHER" id="PTHR24016">
    <property type="entry name" value="CONSERVED OLIGOMERIC GOLGI COMPLEX SUBUNIT 4"/>
    <property type="match status" value="1"/>
</dbReference>
<comment type="subcellular location">
    <subcellularLocation>
        <location evidence="1">Golgi apparatus membrane</location>
        <topology evidence="1">Peripheral membrane protein</topology>
    </subcellularLocation>
</comment>
<keyword evidence="7" id="KW-0472">Membrane</keyword>
<evidence type="ECO:0000256" key="2">
    <source>
        <dbReference type="ARBA" id="ARBA00009215"/>
    </source>
</evidence>
<evidence type="ECO:0000256" key="7">
    <source>
        <dbReference type="ARBA" id="ARBA00023136"/>
    </source>
</evidence>
<evidence type="ECO:0000256" key="8">
    <source>
        <dbReference type="ARBA" id="ARBA00031340"/>
    </source>
</evidence>
<dbReference type="Proteomes" id="UP000050424">
    <property type="component" value="Unassembled WGS sequence"/>
</dbReference>
<sequence length="757" mass="84665">MSVTTASDGRVGPAALHSRESEIVVRLNTILDSRKDVNRELSILDELRPTLSTQLITSRDIQRTMLASTADMANRLSTRVNELETERKRVQETLRMVEQVIELKECLAGAVGSMGAPQDWEAAAHYIYRASRIPDDVLRGDFAAVVVPSIEIPDPPWITLQTAKESLCALFLRQFESAVKDENSAKLTRFFKLFPLIGKSEVGLDAYGRYICLGVARAARETLKKADFNSKDPFSYANCFTKLFEHIAQIVDSHSGLVTQHYGAGQMVKVIEKLQAEADVQGGIILDAWTDSRAVERVLSDIRSYPFVFLARSMLTGRQGLAVETDDDHTSVDVRVMDELLSEMTAMLERWSFYSRFIARQCQDADVPESASLIMPGFLVSCNLSRKVSEKLSTLYGIMTAFFIRRSVEQAFQMDAAPTGLSLTKPTSGQPPFIMQAIDDVMYVVDIVLQKVISTSNHAVAASAIPDTGRVLESDLIGIIHKRMRDECHPRSTVEGSLAPEDKIVKFIVMINSLDISVEYLDRLIRARAGLEGVQKHRQQKSPSLKDRFPCNGEAQKVALALERMNKAFSSKATPLLNEGIEVLLNEVVRLGLRQILANSFRDVQYDKYSGDEAVELSEHDGMDGPLPQASERFEEGWNHLMTPLSRIMTPKTYHALLALAAKLVARDLEKRLWSFSGHVSEFGAVTMERDFAGMVDVICKDNYGLRGVFAKTQQVCMVANIDDDEWAETMKEGERCDFDWVLTQEEMKRARQIVGP</sequence>
<dbReference type="InterPro" id="IPR048680">
    <property type="entry name" value="COG4_N"/>
</dbReference>
<dbReference type="Pfam" id="PF20663">
    <property type="entry name" value="COG4_N"/>
    <property type="match status" value="1"/>
</dbReference>
<comment type="caution">
    <text evidence="11">The sequence shown here is derived from an EMBL/GenBank/DDBJ whole genome shotgun (WGS) entry which is preliminary data.</text>
</comment>
<keyword evidence="4" id="KW-0813">Transport</keyword>
<dbReference type="AlphaFoldDB" id="A0A0P7BZY4"/>
<evidence type="ECO:0000259" key="10">
    <source>
        <dbReference type="SMART" id="SM00762"/>
    </source>
</evidence>
<evidence type="ECO:0000256" key="3">
    <source>
        <dbReference type="ARBA" id="ARBA00020975"/>
    </source>
</evidence>
<keyword evidence="12" id="KW-1185">Reference proteome</keyword>
<keyword evidence="6" id="KW-0333">Golgi apparatus</keyword>
<feature type="domain" description="COG4 transport protein middle alpha-helical bundle" evidence="10">
    <location>
        <begin position="160"/>
        <end position="485"/>
    </location>
</feature>
<dbReference type="Pfam" id="PF20662">
    <property type="entry name" value="COG4_C"/>
    <property type="match status" value="1"/>
</dbReference>
<reference evidence="11 12" key="1">
    <citation type="submission" date="2015-09" db="EMBL/GenBank/DDBJ databases">
        <title>Draft genome of a European isolate of the apple canker pathogen Neonectria ditissima.</title>
        <authorList>
            <person name="Gomez-Cortecero A."/>
            <person name="Harrison R.J."/>
            <person name="Armitage A.D."/>
        </authorList>
    </citation>
    <scope>NUCLEOTIDE SEQUENCE [LARGE SCALE GENOMIC DNA]</scope>
    <source>
        <strain evidence="11 12">R09/05</strain>
    </source>
</reference>
<evidence type="ECO:0000256" key="4">
    <source>
        <dbReference type="ARBA" id="ARBA00022448"/>
    </source>
</evidence>
<evidence type="ECO:0000313" key="12">
    <source>
        <dbReference type="Proteomes" id="UP000050424"/>
    </source>
</evidence>
<dbReference type="OrthoDB" id="47059at2759"/>
<name>A0A0P7BZY4_9HYPO</name>
<accession>A0A0P7BZY4</accession>
<keyword evidence="5" id="KW-0653">Protein transport</keyword>
<organism evidence="11 12">
    <name type="scientific">Neonectria ditissima</name>
    <dbReference type="NCBI Taxonomy" id="78410"/>
    <lineage>
        <taxon>Eukaryota</taxon>
        <taxon>Fungi</taxon>
        <taxon>Dikarya</taxon>
        <taxon>Ascomycota</taxon>
        <taxon>Pezizomycotina</taxon>
        <taxon>Sordariomycetes</taxon>
        <taxon>Hypocreomycetidae</taxon>
        <taxon>Hypocreales</taxon>
        <taxon>Nectriaceae</taxon>
        <taxon>Neonectria</taxon>
    </lineage>
</organism>
<proteinExistence type="inferred from homology"/>
<evidence type="ECO:0000256" key="5">
    <source>
        <dbReference type="ARBA" id="ARBA00022927"/>
    </source>
</evidence>
<dbReference type="STRING" id="78410.A0A0P7BZY4"/>
<evidence type="ECO:0000256" key="6">
    <source>
        <dbReference type="ARBA" id="ARBA00023034"/>
    </source>
</evidence>
<dbReference type="InterPro" id="IPR013167">
    <property type="entry name" value="COG4_M"/>
</dbReference>
<keyword evidence="9" id="KW-0175">Coiled coil</keyword>
<dbReference type="GO" id="GO:0000139">
    <property type="term" value="C:Golgi membrane"/>
    <property type="evidence" value="ECO:0007669"/>
    <property type="project" value="UniProtKB-SubCell"/>
</dbReference>
<evidence type="ECO:0000256" key="9">
    <source>
        <dbReference type="SAM" id="Coils"/>
    </source>
</evidence>
<dbReference type="SMART" id="SM00762">
    <property type="entry name" value="Cog4"/>
    <property type="match status" value="1"/>
</dbReference>
<dbReference type="Pfam" id="PF08318">
    <property type="entry name" value="COG4_m"/>
    <property type="match status" value="1"/>
</dbReference>